<dbReference type="AlphaFoldDB" id="A0A6N7W364"/>
<gene>
    <name evidence="1" type="ORF">FYJ45_15750</name>
</gene>
<keyword evidence="2" id="KW-1185">Reference proteome</keyword>
<organism evidence="1 2">
    <name type="scientific">Eisenbergiella porci</name>
    <dbReference type="NCBI Taxonomy" id="2652274"/>
    <lineage>
        <taxon>Bacteria</taxon>
        <taxon>Bacillati</taxon>
        <taxon>Bacillota</taxon>
        <taxon>Clostridia</taxon>
        <taxon>Lachnospirales</taxon>
        <taxon>Lachnospiraceae</taxon>
        <taxon>Eisenbergiella</taxon>
    </lineage>
</organism>
<proteinExistence type="predicted"/>
<evidence type="ECO:0000313" key="1">
    <source>
        <dbReference type="EMBL" id="MSS89686.1"/>
    </source>
</evidence>
<reference evidence="1 2" key="1">
    <citation type="submission" date="2019-08" db="EMBL/GenBank/DDBJ databases">
        <title>In-depth cultivation of the pig gut microbiome towards novel bacterial diversity and tailored functional studies.</title>
        <authorList>
            <person name="Wylensek D."/>
            <person name="Hitch T.C.A."/>
            <person name="Clavel T."/>
        </authorList>
    </citation>
    <scope>NUCLEOTIDE SEQUENCE [LARGE SCALE GENOMIC DNA]</scope>
    <source>
        <strain evidence="1 2">WCA-389-WT-23B</strain>
    </source>
</reference>
<comment type="caution">
    <text evidence="1">The sequence shown here is derived from an EMBL/GenBank/DDBJ whole genome shotgun (WGS) entry which is preliminary data.</text>
</comment>
<sequence>MNNIGDVLKELCEPAARYLEKNLDPHTEIRITADKIELLSTEHGIPLKEVSYSPVIKIKVDGSEVASAIEKAEHLRNVMEEASLLADELASKTIRLEVNI</sequence>
<dbReference type="Proteomes" id="UP000436047">
    <property type="component" value="Unassembled WGS sequence"/>
</dbReference>
<evidence type="ECO:0000313" key="2">
    <source>
        <dbReference type="Proteomes" id="UP000436047"/>
    </source>
</evidence>
<dbReference type="GeneID" id="86054498"/>
<name>A0A6N7W364_9FIRM</name>
<protein>
    <submittedName>
        <fullName evidence="1">Uncharacterized protein</fullName>
    </submittedName>
</protein>
<dbReference type="RefSeq" id="WP_154465643.1">
    <property type="nucleotide sequence ID" value="NZ_VUMI01000025.1"/>
</dbReference>
<accession>A0A6N7W364</accession>
<dbReference type="EMBL" id="VUMI01000025">
    <property type="protein sequence ID" value="MSS89686.1"/>
    <property type="molecule type" value="Genomic_DNA"/>
</dbReference>